<evidence type="ECO:0000313" key="12">
    <source>
        <dbReference type="Proteomes" id="UP000443070"/>
    </source>
</evidence>
<evidence type="ECO:0000256" key="6">
    <source>
        <dbReference type="ARBA" id="ARBA00022798"/>
    </source>
</evidence>
<sequence>MLTLPLLRKMLNRAGTELKANSKYLCELDSVAGDGDHGITIGRMADVMKEKTEDTTIDTMRVLLDELGDAFMGINGGSAGPLWGTVFTGMAEGIDDQAELTDLELRKMFTQAKEDFMDISKAKPGDKTMVDALYPAIDAIIETQGSLKEIMTAAAAAADAGAEQTSTMVARFGRAKNMGERSIGTKDPGAVSIAILFNGMAQAL</sequence>
<keyword evidence="5 10" id="KW-0418">Kinase</keyword>
<dbReference type="EMBL" id="WNBW01000004">
    <property type="protein sequence ID" value="MTU04101.1"/>
    <property type="molecule type" value="Genomic_DNA"/>
</dbReference>
<evidence type="ECO:0000313" key="11">
    <source>
        <dbReference type="EMBL" id="MTU04101.1"/>
    </source>
</evidence>
<evidence type="ECO:0000256" key="5">
    <source>
        <dbReference type="ARBA" id="ARBA00022777"/>
    </source>
</evidence>
<evidence type="ECO:0000256" key="4">
    <source>
        <dbReference type="ARBA" id="ARBA00022679"/>
    </source>
</evidence>
<feature type="domain" description="DhaL" evidence="9">
    <location>
        <begin position="5"/>
        <end position="202"/>
    </location>
</feature>
<evidence type="ECO:0000256" key="2">
    <source>
        <dbReference type="ARBA" id="ARBA00004745"/>
    </source>
</evidence>
<dbReference type="GO" id="GO:0004371">
    <property type="term" value="F:glycerone kinase activity"/>
    <property type="evidence" value="ECO:0007669"/>
    <property type="project" value="InterPro"/>
</dbReference>
<gene>
    <name evidence="10" type="primary">dhaL</name>
    <name evidence="10" type="ORF">GMD11_07165</name>
    <name evidence="11" type="ORF">GMD18_06815</name>
</gene>
<keyword evidence="12" id="KW-1185">Reference proteome</keyword>
<reference evidence="12 13" key="1">
    <citation type="journal article" date="2019" name="Nat. Med.">
        <title>A library of human gut bacterial isolates paired with longitudinal multiomics data enables mechanistic microbiome research.</title>
        <authorList>
            <person name="Poyet M."/>
            <person name="Groussin M."/>
            <person name="Gibbons S.M."/>
            <person name="Avila-Pacheco J."/>
            <person name="Jiang X."/>
            <person name="Kearney S.M."/>
            <person name="Perrotta A.R."/>
            <person name="Berdy B."/>
            <person name="Zhao S."/>
            <person name="Lieberman T.D."/>
            <person name="Swanson P.K."/>
            <person name="Smith M."/>
            <person name="Roesemann S."/>
            <person name="Alexander J.E."/>
            <person name="Rich S.A."/>
            <person name="Livny J."/>
            <person name="Vlamakis H."/>
            <person name="Clish C."/>
            <person name="Bullock K."/>
            <person name="Deik A."/>
            <person name="Scott J."/>
            <person name="Pierce K.A."/>
            <person name="Xavier R.J."/>
            <person name="Alm E.J."/>
        </authorList>
    </citation>
    <scope>NUCLEOTIDE SEQUENCE [LARGE SCALE GENOMIC DNA]</scope>
    <source>
        <strain evidence="10 13">BIOML-A13</strain>
        <strain evidence="11 12">BIOML-A3</strain>
    </source>
</reference>
<dbReference type="SUPFAM" id="SSF101473">
    <property type="entry name" value="DhaL-like"/>
    <property type="match status" value="1"/>
</dbReference>
<evidence type="ECO:0000256" key="7">
    <source>
        <dbReference type="ARBA" id="ARBA00046577"/>
    </source>
</evidence>
<dbReference type="PROSITE" id="PS51480">
    <property type="entry name" value="DHAL"/>
    <property type="match status" value="1"/>
</dbReference>
<organism evidence="10 13">
    <name type="scientific">Phascolarctobacterium faecium</name>
    <dbReference type="NCBI Taxonomy" id="33025"/>
    <lineage>
        <taxon>Bacteria</taxon>
        <taxon>Bacillati</taxon>
        <taxon>Bacillota</taxon>
        <taxon>Negativicutes</taxon>
        <taxon>Acidaminococcales</taxon>
        <taxon>Acidaminococcaceae</taxon>
        <taxon>Phascolarctobacterium</taxon>
    </lineage>
</organism>
<keyword evidence="4" id="KW-0808">Transferase</keyword>
<dbReference type="InterPro" id="IPR050861">
    <property type="entry name" value="Dihydroxyacetone_Kinase"/>
</dbReference>
<evidence type="ECO:0000259" key="9">
    <source>
        <dbReference type="PROSITE" id="PS51480"/>
    </source>
</evidence>
<dbReference type="PANTHER" id="PTHR28629">
    <property type="entry name" value="TRIOKINASE/FMN CYCLASE"/>
    <property type="match status" value="1"/>
</dbReference>
<evidence type="ECO:0000256" key="8">
    <source>
        <dbReference type="ARBA" id="ARBA00055771"/>
    </source>
</evidence>
<dbReference type="GO" id="GO:0019563">
    <property type="term" value="P:glycerol catabolic process"/>
    <property type="evidence" value="ECO:0007669"/>
    <property type="project" value="TreeGrafter"/>
</dbReference>
<dbReference type="OrthoDB" id="9800291at2"/>
<dbReference type="Proteomes" id="UP000484547">
    <property type="component" value="Unassembled WGS sequence"/>
</dbReference>
<dbReference type="GO" id="GO:0047324">
    <property type="term" value="F:phosphoenolpyruvate-glycerone phosphotransferase activity"/>
    <property type="evidence" value="ECO:0007669"/>
    <property type="project" value="UniProtKB-EC"/>
</dbReference>
<protein>
    <recommendedName>
        <fullName evidence="3">phosphoenolpyruvate--glycerone phosphotransferase</fullName>
        <ecNumber evidence="3">2.7.1.121</ecNumber>
    </recommendedName>
</protein>
<evidence type="ECO:0000313" key="13">
    <source>
        <dbReference type="Proteomes" id="UP000484547"/>
    </source>
</evidence>
<dbReference type="Gene3D" id="1.25.40.340">
    <property type="match status" value="1"/>
</dbReference>
<dbReference type="SMART" id="SM01120">
    <property type="entry name" value="Dak2"/>
    <property type="match status" value="1"/>
</dbReference>
<dbReference type="EC" id="2.7.1.121" evidence="3"/>
<dbReference type="RefSeq" id="WP_046430580.1">
    <property type="nucleotide sequence ID" value="NZ_AP025560.1"/>
</dbReference>
<dbReference type="PANTHER" id="PTHR28629:SF4">
    <property type="entry name" value="TRIOKINASE_FMN CYCLASE"/>
    <property type="match status" value="1"/>
</dbReference>
<dbReference type="Proteomes" id="UP000443070">
    <property type="component" value="Unassembled WGS sequence"/>
</dbReference>
<evidence type="ECO:0000256" key="1">
    <source>
        <dbReference type="ARBA" id="ARBA00001113"/>
    </source>
</evidence>
<keyword evidence="6" id="KW-0319">Glycerol metabolism</keyword>
<dbReference type="GO" id="GO:0005829">
    <property type="term" value="C:cytosol"/>
    <property type="evidence" value="ECO:0007669"/>
    <property type="project" value="TreeGrafter"/>
</dbReference>
<comment type="catalytic activity">
    <reaction evidence="1">
        <text>dihydroxyacetone + phosphoenolpyruvate = dihydroxyacetone phosphate + pyruvate</text>
        <dbReference type="Rhea" id="RHEA:18381"/>
        <dbReference type="ChEBI" id="CHEBI:15361"/>
        <dbReference type="ChEBI" id="CHEBI:16016"/>
        <dbReference type="ChEBI" id="CHEBI:57642"/>
        <dbReference type="ChEBI" id="CHEBI:58702"/>
        <dbReference type="EC" id="2.7.1.121"/>
    </reaction>
</comment>
<evidence type="ECO:0000256" key="3">
    <source>
        <dbReference type="ARBA" id="ARBA00012095"/>
    </source>
</evidence>
<comment type="pathway">
    <text evidence="2">Polyol metabolism; glycerol degradation.</text>
</comment>
<dbReference type="FunFam" id="1.25.40.340:FF:000002">
    <property type="entry name" value="Dihydroxyacetone kinase, L subunit"/>
    <property type="match status" value="1"/>
</dbReference>
<dbReference type="NCBIfam" id="TIGR02365">
    <property type="entry name" value="dha_L_ycgS"/>
    <property type="match status" value="1"/>
</dbReference>
<evidence type="ECO:0000313" key="10">
    <source>
        <dbReference type="EMBL" id="MTT76038.1"/>
    </source>
</evidence>
<comment type="caution">
    <text evidence="10">The sequence shown here is derived from an EMBL/GenBank/DDBJ whole genome shotgun (WGS) entry which is preliminary data.</text>
</comment>
<dbReference type="InterPro" id="IPR004007">
    <property type="entry name" value="DhaL_dom"/>
</dbReference>
<dbReference type="InterPro" id="IPR036117">
    <property type="entry name" value="DhaL_dom_sf"/>
</dbReference>
<accession>A0A7X3BVP4</accession>
<proteinExistence type="predicted"/>
<name>A0A7X3BVP4_9FIRM</name>
<dbReference type="AlphaFoldDB" id="A0A7X3BVP4"/>
<dbReference type="Pfam" id="PF02734">
    <property type="entry name" value="Dak2"/>
    <property type="match status" value="1"/>
</dbReference>
<dbReference type="InterPro" id="IPR012737">
    <property type="entry name" value="DhaK_L_YcgS"/>
</dbReference>
<comment type="subunit">
    <text evidence="7">Homodimer. The dihydroxyacetone kinase complex is composed of a homodimer of DhaM, a homodimer of DhaK and the subunit DhaL.</text>
</comment>
<dbReference type="EMBL" id="WNBM01000004">
    <property type="protein sequence ID" value="MTT76038.1"/>
    <property type="molecule type" value="Genomic_DNA"/>
</dbReference>
<comment type="function">
    <text evidence="8">ADP-binding subunit of the dihydroxyacetone kinase, which is responsible for the phosphoenolpyruvate (PEP)-dependent phosphorylation of dihydroxyacetone. DhaL-ADP is converted to DhaL-ATP via a phosphoryl group transfer from DhaM and transmits it to dihydroxyacetone binds to DhaK.</text>
</comment>